<keyword evidence="3" id="KW-1185">Reference proteome</keyword>
<dbReference type="EMBL" id="FPBJ01000001">
    <property type="protein sequence ID" value="SFU27391.1"/>
    <property type="molecule type" value="Genomic_DNA"/>
</dbReference>
<dbReference type="Pfam" id="PF04402">
    <property type="entry name" value="SIMPL"/>
    <property type="match status" value="1"/>
</dbReference>
<dbReference type="PANTHER" id="PTHR34387:SF1">
    <property type="entry name" value="PERIPLASMIC IMMUNOGENIC PROTEIN"/>
    <property type="match status" value="1"/>
</dbReference>
<accession>A0A1I7ETY7</accession>
<sequence>MAHTKFAVFEGGFVKYKSLVLAAMMALGGSSSMAASAAELPSVPHISTSGNAVIKATPDMATLMINVSETQKNAADAKKKVDERVAKYFDFLRNSGIEKKDIDAANLRTQPEYHYEQKTGKSTITGYRASRSVEVKVHKLDQLNTLLDGALKAGLNEISSVQFSVDNPQRYRDEARQKAIESAIQQATALAKGFNGKLGPVYSINYRAPEAVAAPMSRLKYQAALMAAPVSDSVNETYEPQSIEFSDHIDAVFELQR</sequence>
<protein>
    <recommendedName>
        <fullName evidence="4">Oxidative stress defense protein</fullName>
    </recommendedName>
</protein>
<dbReference type="AlphaFoldDB" id="A0A1I7ETY7"/>
<evidence type="ECO:0000313" key="3">
    <source>
        <dbReference type="Proteomes" id="UP000242496"/>
    </source>
</evidence>
<evidence type="ECO:0000256" key="1">
    <source>
        <dbReference type="SAM" id="SignalP"/>
    </source>
</evidence>
<dbReference type="InterPro" id="IPR052022">
    <property type="entry name" value="26kDa_periplasmic_antigen"/>
</dbReference>
<dbReference type="Gene3D" id="3.30.110.170">
    <property type="entry name" value="Protein of unknown function (DUF541), domain 1"/>
    <property type="match status" value="1"/>
</dbReference>
<organism evidence="2 3">
    <name type="scientific">Xenorhabdus koppenhoeferi</name>
    <dbReference type="NCBI Taxonomy" id="351659"/>
    <lineage>
        <taxon>Bacteria</taxon>
        <taxon>Pseudomonadati</taxon>
        <taxon>Pseudomonadota</taxon>
        <taxon>Gammaproteobacteria</taxon>
        <taxon>Enterobacterales</taxon>
        <taxon>Morganellaceae</taxon>
        <taxon>Xenorhabdus</taxon>
    </lineage>
</organism>
<feature type="signal peptide" evidence="1">
    <location>
        <begin position="1"/>
        <end position="37"/>
    </location>
</feature>
<proteinExistence type="predicted"/>
<reference evidence="3" key="1">
    <citation type="submission" date="2016-10" db="EMBL/GenBank/DDBJ databases">
        <authorList>
            <person name="Varghese N."/>
            <person name="Submissions S."/>
        </authorList>
    </citation>
    <scope>NUCLEOTIDE SEQUENCE [LARGE SCALE GENOMIC DNA]</scope>
    <source>
        <strain evidence="3">DSM 18168</strain>
    </source>
</reference>
<evidence type="ECO:0000313" key="2">
    <source>
        <dbReference type="EMBL" id="SFU27391.1"/>
    </source>
</evidence>
<feature type="chain" id="PRO_5017241273" description="Oxidative stress defense protein" evidence="1">
    <location>
        <begin position="38"/>
        <end position="257"/>
    </location>
</feature>
<dbReference type="NCBIfam" id="NF008299">
    <property type="entry name" value="PRK11087.1"/>
    <property type="match status" value="1"/>
</dbReference>
<dbReference type="GO" id="GO:0006974">
    <property type="term" value="P:DNA damage response"/>
    <property type="evidence" value="ECO:0007669"/>
    <property type="project" value="TreeGrafter"/>
</dbReference>
<gene>
    <name evidence="2" type="ORF">SAMN05421784_101158</name>
</gene>
<dbReference type="Gene3D" id="3.30.70.2970">
    <property type="entry name" value="Protein of unknown function (DUF541), domain 2"/>
    <property type="match status" value="1"/>
</dbReference>
<dbReference type="STRING" id="351659.SAMN05421784_101158"/>
<dbReference type="Proteomes" id="UP000242496">
    <property type="component" value="Unassembled WGS sequence"/>
</dbReference>
<keyword evidence="1" id="KW-0732">Signal</keyword>
<dbReference type="PANTHER" id="PTHR34387">
    <property type="entry name" value="SLR1258 PROTEIN"/>
    <property type="match status" value="1"/>
</dbReference>
<name>A0A1I7ETY7_9GAMM</name>
<dbReference type="InterPro" id="IPR007497">
    <property type="entry name" value="SIMPL/DUF541"/>
</dbReference>
<evidence type="ECO:0008006" key="4">
    <source>
        <dbReference type="Google" id="ProtNLM"/>
    </source>
</evidence>